<keyword evidence="1" id="KW-0472">Membrane</keyword>
<dbReference type="EMBL" id="CAJNOR010000889">
    <property type="protein sequence ID" value="CAF1030034.1"/>
    <property type="molecule type" value="Genomic_DNA"/>
</dbReference>
<keyword evidence="1" id="KW-1133">Transmembrane helix</keyword>
<keyword evidence="4" id="KW-1185">Reference proteome</keyword>
<dbReference type="Proteomes" id="UP000663828">
    <property type="component" value="Unassembled WGS sequence"/>
</dbReference>
<comment type="caution">
    <text evidence="3">The sequence shown here is derived from an EMBL/GenBank/DDBJ whole genome shotgun (WGS) entry which is preliminary data.</text>
</comment>
<proteinExistence type="predicted"/>
<feature type="transmembrane region" description="Helical" evidence="1">
    <location>
        <begin position="93"/>
        <end position="116"/>
    </location>
</feature>
<dbReference type="EMBL" id="CAJNOJ010000667">
    <property type="protein sequence ID" value="CAF1506764.1"/>
    <property type="molecule type" value="Genomic_DNA"/>
</dbReference>
<evidence type="ECO:0000313" key="5">
    <source>
        <dbReference type="Proteomes" id="UP000663852"/>
    </source>
</evidence>
<reference evidence="3" key="1">
    <citation type="submission" date="2021-02" db="EMBL/GenBank/DDBJ databases">
        <authorList>
            <person name="Nowell W R."/>
        </authorList>
    </citation>
    <scope>NUCLEOTIDE SEQUENCE</scope>
</reference>
<evidence type="ECO:0000313" key="3">
    <source>
        <dbReference type="EMBL" id="CAF1506764.1"/>
    </source>
</evidence>
<protein>
    <submittedName>
        <fullName evidence="3">Uncharacterized protein</fullName>
    </submittedName>
</protein>
<dbReference type="Proteomes" id="UP000663852">
    <property type="component" value="Unassembled WGS sequence"/>
</dbReference>
<evidence type="ECO:0000256" key="1">
    <source>
        <dbReference type="SAM" id="Phobius"/>
    </source>
</evidence>
<organism evidence="3 5">
    <name type="scientific">Adineta ricciae</name>
    <name type="common">Rotifer</name>
    <dbReference type="NCBI Taxonomy" id="249248"/>
    <lineage>
        <taxon>Eukaryota</taxon>
        <taxon>Metazoa</taxon>
        <taxon>Spiralia</taxon>
        <taxon>Gnathifera</taxon>
        <taxon>Rotifera</taxon>
        <taxon>Eurotatoria</taxon>
        <taxon>Bdelloidea</taxon>
        <taxon>Adinetida</taxon>
        <taxon>Adinetidae</taxon>
        <taxon>Adineta</taxon>
    </lineage>
</organism>
<accession>A0A815TI26</accession>
<keyword evidence="1" id="KW-0812">Transmembrane</keyword>
<dbReference type="AlphaFoldDB" id="A0A815TI26"/>
<sequence>MSKKYDRIFGGLFSPVSLAERTSLNQYRHDAKSIIQTNDKHLTNQDVHFDVHSPQSSFMSISGSNNHGLAVNKAEINVTNVFDRPLILHSNQYFPLGYCILVILIYVIFIIVLVFIHCIWRKRTEKRCVDNKHGHGKKNSEPAAHKKIIERKKPLYSTLLLLMTAYLAQPLSNHRHDDKKNRPITSLQKEKELKANEVYYEASDNLQTIQSSINNSECNVERTTARYPDLTSTPVDDALTDSIIHRIYCTLLQYFK</sequence>
<gene>
    <name evidence="3" type="ORF">EDS130_LOCUS42982</name>
    <name evidence="2" type="ORF">XAT740_LOCUS14699</name>
</gene>
<name>A0A815TI26_ADIRI</name>
<evidence type="ECO:0000313" key="4">
    <source>
        <dbReference type="Proteomes" id="UP000663828"/>
    </source>
</evidence>
<evidence type="ECO:0000313" key="2">
    <source>
        <dbReference type="EMBL" id="CAF1030034.1"/>
    </source>
</evidence>